<dbReference type="SUPFAM" id="SSF54593">
    <property type="entry name" value="Glyoxalase/Bleomycin resistance protein/Dihydroxybiphenyl dioxygenase"/>
    <property type="match status" value="1"/>
</dbReference>
<dbReference type="PANTHER" id="PTHR36503:SF2">
    <property type="entry name" value="BLR2408 PROTEIN"/>
    <property type="match status" value="1"/>
</dbReference>
<name>A0A6H0SHH5_9MICC</name>
<evidence type="ECO:0000313" key="2">
    <source>
        <dbReference type="EMBL" id="QIV86754.1"/>
    </source>
</evidence>
<reference evidence="2 3" key="1">
    <citation type="submission" date="2018-09" db="EMBL/GenBank/DDBJ databases">
        <title>Glutamicibacter mishrai S5-52T (LMG 29155T = KCTC 39846T).</title>
        <authorList>
            <person name="Das S.K."/>
        </authorList>
    </citation>
    <scope>NUCLEOTIDE SEQUENCE [LARGE SCALE GENOMIC DNA]</scope>
    <source>
        <strain evidence="2 3">S5-52</strain>
    </source>
</reference>
<protein>
    <submittedName>
        <fullName evidence="2">Lactoylglutathione lyase</fullName>
    </submittedName>
</protein>
<evidence type="ECO:0000313" key="3">
    <source>
        <dbReference type="Proteomes" id="UP000502331"/>
    </source>
</evidence>
<dbReference type="Proteomes" id="UP000502331">
    <property type="component" value="Chromosome"/>
</dbReference>
<keyword evidence="3" id="KW-1185">Reference proteome</keyword>
<dbReference type="GO" id="GO:0016829">
    <property type="term" value="F:lyase activity"/>
    <property type="evidence" value="ECO:0007669"/>
    <property type="project" value="UniProtKB-KW"/>
</dbReference>
<dbReference type="InterPro" id="IPR029068">
    <property type="entry name" value="Glyas_Bleomycin-R_OHBP_Dase"/>
</dbReference>
<keyword evidence="2" id="KW-0456">Lyase</keyword>
<dbReference type="InterPro" id="IPR037523">
    <property type="entry name" value="VOC_core"/>
</dbReference>
<dbReference type="PROSITE" id="PS51819">
    <property type="entry name" value="VOC"/>
    <property type="match status" value="1"/>
</dbReference>
<dbReference type="InterPro" id="IPR053863">
    <property type="entry name" value="Glyoxy/Ble-like_N"/>
</dbReference>
<dbReference type="Pfam" id="PF22677">
    <property type="entry name" value="Ble-like_N"/>
    <property type="match status" value="1"/>
</dbReference>
<dbReference type="PANTHER" id="PTHR36503">
    <property type="entry name" value="BLR2520 PROTEIN"/>
    <property type="match status" value="1"/>
</dbReference>
<dbReference type="EMBL" id="CP032549">
    <property type="protein sequence ID" value="QIV86754.1"/>
    <property type="molecule type" value="Genomic_DNA"/>
</dbReference>
<dbReference type="RefSeq" id="WP_061956334.1">
    <property type="nucleotide sequence ID" value="NZ_CP032549.1"/>
</dbReference>
<feature type="domain" description="VOC" evidence="1">
    <location>
        <begin position="3"/>
        <end position="130"/>
    </location>
</feature>
<proteinExistence type="predicted"/>
<sequence>MGRMIFVNLPTADLAAADKFYEALGFAKNPAFSDENATSWIIDENIFVMSLQQEFFASFLVNGDTPGVGSAQREALNALSSDTREGVDDFVTRAQAGGGSIYRPADEPFPGMYQAAVQDPDGHVWEISWMSPEALQSMEASEG</sequence>
<dbReference type="Gene3D" id="3.10.180.10">
    <property type="entry name" value="2,3-Dihydroxybiphenyl 1,2-Dioxygenase, domain 1"/>
    <property type="match status" value="1"/>
</dbReference>
<dbReference type="AlphaFoldDB" id="A0A6H0SHH5"/>
<organism evidence="2 3">
    <name type="scientific">Glutamicibacter mishrai</name>
    <dbReference type="NCBI Taxonomy" id="1775880"/>
    <lineage>
        <taxon>Bacteria</taxon>
        <taxon>Bacillati</taxon>
        <taxon>Actinomycetota</taxon>
        <taxon>Actinomycetes</taxon>
        <taxon>Micrococcales</taxon>
        <taxon>Micrococcaceae</taxon>
        <taxon>Glutamicibacter</taxon>
    </lineage>
</organism>
<evidence type="ECO:0000259" key="1">
    <source>
        <dbReference type="PROSITE" id="PS51819"/>
    </source>
</evidence>
<accession>A0A6H0SHH5</accession>
<gene>
    <name evidence="2" type="ORF">D3791_06150</name>
</gene>